<protein>
    <submittedName>
        <fullName evidence="1">Uncharacterized protein</fullName>
    </submittedName>
</protein>
<dbReference type="EMBL" id="LAZR01018105">
    <property type="protein sequence ID" value="KKL97698.1"/>
    <property type="molecule type" value="Genomic_DNA"/>
</dbReference>
<proteinExistence type="predicted"/>
<reference evidence="1" key="1">
    <citation type="journal article" date="2015" name="Nature">
        <title>Complex archaea that bridge the gap between prokaryotes and eukaryotes.</title>
        <authorList>
            <person name="Spang A."/>
            <person name="Saw J.H."/>
            <person name="Jorgensen S.L."/>
            <person name="Zaremba-Niedzwiedzka K."/>
            <person name="Martijn J."/>
            <person name="Lind A.E."/>
            <person name="van Eijk R."/>
            <person name="Schleper C."/>
            <person name="Guy L."/>
            <person name="Ettema T.J."/>
        </authorList>
    </citation>
    <scope>NUCLEOTIDE SEQUENCE</scope>
</reference>
<dbReference type="AlphaFoldDB" id="A0A0F9GG41"/>
<sequence>MAKTPEQIYEEVVDDRETKNDTRETIIKVATEMQTITASDTLIIEWITDIFYAVCNEYGD</sequence>
<organism evidence="1">
    <name type="scientific">marine sediment metagenome</name>
    <dbReference type="NCBI Taxonomy" id="412755"/>
    <lineage>
        <taxon>unclassified sequences</taxon>
        <taxon>metagenomes</taxon>
        <taxon>ecological metagenomes</taxon>
    </lineage>
</organism>
<accession>A0A0F9GG41</accession>
<comment type="caution">
    <text evidence="1">The sequence shown here is derived from an EMBL/GenBank/DDBJ whole genome shotgun (WGS) entry which is preliminary data.</text>
</comment>
<gene>
    <name evidence="1" type="ORF">LCGC14_1831860</name>
</gene>
<name>A0A0F9GG41_9ZZZZ</name>
<evidence type="ECO:0000313" key="1">
    <source>
        <dbReference type="EMBL" id="KKL97698.1"/>
    </source>
</evidence>